<gene>
    <name evidence="2" type="ORF">S01H4_22329</name>
</gene>
<dbReference type="EMBL" id="BART01010217">
    <property type="protein sequence ID" value="GAG86618.1"/>
    <property type="molecule type" value="Genomic_DNA"/>
</dbReference>
<evidence type="ECO:0000256" key="1">
    <source>
        <dbReference type="SAM" id="MobiDB-lite"/>
    </source>
</evidence>
<proteinExistence type="predicted"/>
<feature type="region of interest" description="Disordered" evidence="1">
    <location>
        <begin position="1"/>
        <end position="46"/>
    </location>
</feature>
<name>X1BR29_9ZZZZ</name>
<feature type="compositionally biased region" description="Polar residues" evidence="1">
    <location>
        <begin position="28"/>
        <end position="38"/>
    </location>
</feature>
<dbReference type="AlphaFoldDB" id="X1BR29"/>
<protein>
    <submittedName>
        <fullName evidence="2">Uncharacterized protein</fullName>
    </submittedName>
</protein>
<sequence>MHFTAEDADPPASPESTSGGRWRAGTAEKNQGITTKNTKGTKRQELNSFDRINPGTILRALRVLRG</sequence>
<organism evidence="2">
    <name type="scientific">marine sediment metagenome</name>
    <dbReference type="NCBI Taxonomy" id="412755"/>
    <lineage>
        <taxon>unclassified sequences</taxon>
        <taxon>metagenomes</taxon>
        <taxon>ecological metagenomes</taxon>
    </lineage>
</organism>
<evidence type="ECO:0000313" key="2">
    <source>
        <dbReference type="EMBL" id="GAG86618.1"/>
    </source>
</evidence>
<comment type="caution">
    <text evidence="2">The sequence shown here is derived from an EMBL/GenBank/DDBJ whole genome shotgun (WGS) entry which is preliminary data.</text>
</comment>
<accession>X1BR29</accession>
<reference evidence="2" key="1">
    <citation type="journal article" date="2014" name="Front. Microbiol.">
        <title>High frequency of phylogenetically diverse reductive dehalogenase-homologous genes in deep subseafloor sedimentary metagenomes.</title>
        <authorList>
            <person name="Kawai M."/>
            <person name="Futagami T."/>
            <person name="Toyoda A."/>
            <person name="Takaki Y."/>
            <person name="Nishi S."/>
            <person name="Hori S."/>
            <person name="Arai W."/>
            <person name="Tsubouchi T."/>
            <person name="Morono Y."/>
            <person name="Uchiyama I."/>
            <person name="Ito T."/>
            <person name="Fujiyama A."/>
            <person name="Inagaki F."/>
            <person name="Takami H."/>
        </authorList>
    </citation>
    <scope>NUCLEOTIDE SEQUENCE</scope>
    <source>
        <strain evidence="2">Expedition CK06-06</strain>
    </source>
</reference>